<dbReference type="Proteomes" id="UP000182841">
    <property type="component" value="Unassembled WGS sequence"/>
</dbReference>
<reference evidence="3" key="1">
    <citation type="submission" date="2016-10" db="EMBL/GenBank/DDBJ databases">
        <authorList>
            <person name="Varghese N."/>
            <person name="Submissions S."/>
        </authorList>
    </citation>
    <scope>NUCLEOTIDE SEQUENCE [LARGE SCALE GENOMIC DNA]</scope>
    <source>
        <strain evidence="3">CGMCC 4.6825</strain>
    </source>
</reference>
<dbReference type="PANTHER" id="PTHR42695:SF5">
    <property type="entry name" value="GLUTAMINE AMIDOTRANSFERASE YLR126C-RELATED"/>
    <property type="match status" value="1"/>
</dbReference>
<dbReference type="Pfam" id="PF00117">
    <property type="entry name" value="GATase"/>
    <property type="match status" value="1"/>
</dbReference>
<proteinExistence type="predicted"/>
<keyword evidence="2" id="KW-0808">Transferase</keyword>
<evidence type="ECO:0000259" key="1">
    <source>
        <dbReference type="Pfam" id="PF00117"/>
    </source>
</evidence>
<dbReference type="AlphaFoldDB" id="A0A1H9TD00"/>
<protein>
    <submittedName>
        <fullName evidence="2">GMP synthase-Glutamine amidotransferase</fullName>
    </submittedName>
</protein>
<sequence length="241" mass="25442">MATTAWVVQNTPQGGPGRFGDWLTEAGLDVRTVPAHEGAPLPSRLAGGALVVLGGGFLPDDDARAPWLAPTRALVAEALDTGAPLFGICLGGQMLAHVAGGAVAAEHGEPEMGSTALTLRAEAQSDPLFHGLPSPVTAIERHVDAITALPPGAAWLARSERCPYQAFRVGERAWGVQFHPETSPDRILAWDLAGRAERALDRAELHRRATEDAVTATPVWRKLAHRFAVSVLGADREIGRG</sequence>
<dbReference type="GO" id="GO:0016740">
    <property type="term" value="F:transferase activity"/>
    <property type="evidence" value="ECO:0007669"/>
    <property type="project" value="UniProtKB-KW"/>
</dbReference>
<dbReference type="RefSeq" id="WP_239502172.1">
    <property type="nucleotide sequence ID" value="NZ_FOGO01000006.1"/>
</dbReference>
<dbReference type="InterPro" id="IPR029062">
    <property type="entry name" value="Class_I_gatase-like"/>
</dbReference>
<dbReference type="STRING" id="943816.AN217_17550"/>
<organism evidence="2 3">
    <name type="scientific">Streptomyces qinglanensis</name>
    <dbReference type="NCBI Taxonomy" id="943816"/>
    <lineage>
        <taxon>Bacteria</taxon>
        <taxon>Bacillati</taxon>
        <taxon>Actinomycetota</taxon>
        <taxon>Actinomycetes</taxon>
        <taxon>Kitasatosporales</taxon>
        <taxon>Streptomycetaceae</taxon>
        <taxon>Streptomyces</taxon>
    </lineage>
</organism>
<dbReference type="EMBL" id="FOGO01000006">
    <property type="protein sequence ID" value="SER94814.1"/>
    <property type="molecule type" value="Genomic_DNA"/>
</dbReference>
<dbReference type="PROSITE" id="PS51273">
    <property type="entry name" value="GATASE_TYPE_1"/>
    <property type="match status" value="1"/>
</dbReference>
<keyword evidence="3" id="KW-1185">Reference proteome</keyword>
<dbReference type="GO" id="GO:0005829">
    <property type="term" value="C:cytosol"/>
    <property type="evidence" value="ECO:0007669"/>
    <property type="project" value="TreeGrafter"/>
</dbReference>
<name>A0A1H9TD00_9ACTN</name>
<keyword evidence="2" id="KW-0315">Glutamine amidotransferase</keyword>
<dbReference type="Gene3D" id="3.40.50.880">
    <property type="match status" value="1"/>
</dbReference>
<dbReference type="PANTHER" id="PTHR42695">
    <property type="entry name" value="GLUTAMINE AMIDOTRANSFERASE YLR126C-RELATED"/>
    <property type="match status" value="1"/>
</dbReference>
<gene>
    <name evidence="2" type="ORF">SAMN05421870_1067</name>
</gene>
<evidence type="ECO:0000313" key="3">
    <source>
        <dbReference type="Proteomes" id="UP000182841"/>
    </source>
</evidence>
<dbReference type="InterPro" id="IPR017926">
    <property type="entry name" value="GATASE"/>
</dbReference>
<feature type="domain" description="Glutamine amidotransferase" evidence="1">
    <location>
        <begin position="24"/>
        <end position="184"/>
    </location>
</feature>
<dbReference type="InterPro" id="IPR044992">
    <property type="entry name" value="ChyE-like"/>
</dbReference>
<dbReference type="SUPFAM" id="SSF52317">
    <property type="entry name" value="Class I glutamine amidotransferase-like"/>
    <property type="match status" value="1"/>
</dbReference>
<dbReference type="CDD" id="cd01741">
    <property type="entry name" value="GATase1_1"/>
    <property type="match status" value="1"/>
</dbReference>
<accession>A0A1H9TD00</accession>
<evidence type="ECO:0000313" key="2">
    <source>
        <dbReference type="EMBL" id="SER94814.1"/>
    </source>
</evidence>